<gene>
    <name evidence="3" type="ORF">COY34_02485</name>
</gene>
<dbReference type="InterPro" id="IPR011051">
    <property type="entry name" value="RmlC_Cupin_sf"/>
</dbReference>
<comment type="caution">
    <text evidence="3">The sequence shown here is derived from an EMBL/GenBank/DDBJ whole genome shotgun (WGS) entry which is preliminary data.</text>
</comment>
<evidence type="ECO:0008006" key="5">
    <source>
        <dbReference type="Google" id="ProtNLM"/>
    </source>
</evidence>
<organism evidence="3 4">
    <name type="scientific">candidate division WWE3 bacterium CG_4_10_14_0_2_um_filter_42_8</name>
    <dbReference type="NCBI Taxonomy" id="1975074"/>
    <lineage>
        <taxon>Bacteria</taxon>
        <taxon>Katanobacteria</taxon>
    </lineage>
</organism>
<dbReference type="PANTHER" id="PTHR21047:SF2">
    <property type="entry name" value="THYMIDINE DIPHOSPHO-4-KETO-RHAMNOSE 3,5-EPIMERASE"/>
    <property type="match status" value="1"/>
</dbReference>
<dbReference type="AlphaFoldDB" id="A0A2M7TBT0"/>
<feature type="site" description="Participates in a stacking interaction with the thymidine ring of dTDP-4-oxo-6-deoxyglucose" evidence="2">
    <location>
        <position position="155"/>
    </location>
</feature>
<accession>A0A2M7TBT0</accession>
<dbReference type="InterPro" id="IPR014710">
    <property type="entry name" value="RmlC-like_jellyroll"/>
</dbReference>
<name>A0A2M7TBT0_UNCKA</name>
<evidence type="ECO:0000256" key="2">
    <source>
        <dbReference type="PIRSR" id="PIRSR600888-3"/>
    </source>
</evidence>
<proteinExistence type="predicted"/>
<dbReference type="GO" id="GO:0008830">
    <property type="term" value="F:dTDP-4-dehydrorhamnose 3,5-epimerase activity"/>
    <property type="evidence" value="ECO:0007669"/>
    <property type="project" value="InterPro"/>
</dbReference>
<dbReference type="GO" id="GO:0000271">
    <property type="term" value="P:polysaccharide biosynthetic process"/>
    <property type="evidence" value="ECO:0007669"/>
    <property type="project" value="TreeGrafter"/>
</dbReference>
<sequence>MKSSRSELMKILEVKSLNIPDVKVIRYQRFTDNRGYFAEHFRKSDFAKGNEMDFFQGKDFLQANESFSKKNVARGLHFQWNPYMGKLVRTLQGRMVDLVLDIRKGSPTYRKIVAYDMPADPERSYDEWIWIPVGFAHGNFFTQESVIEYFCTGDYSPGCEAGISPLAPDLDWSSCDSKLKAEFDELISQGLVISDKDKAGLTFSAWEKDERSENFIYPGITR</sequence>
<dbReference type="GO" id="GO:0005829">
    <property type="term" value="C:cytosol"/>
    <property type="evidence" value="ECO:0007669"/>
    <property type="project" value="TreeGrafter"/>
</dbReference>
<dbReference type="Gene3D" id="2.60.120.10">
    <property type="entry name" value="Jelly Rolls"/>
    <property type="match status" value="1"/>
</dbReference>
<evidence type="ECO:0000313" key="4">
    <source>
        <dbReference type="Proteomes" id="UP000230970"/>
    </source>
</evidence>
<feature type="active site" description="Proton donor" evidence="1">
    <location>
        <position position="149"/>
    </location>
</feature>
<dbReference type="Pfam" id="PF00908">
    <property type="entry name" value="dTDP_sugar_isom"/>
    <property type="match status" value="1"/>
</dbReference>
<evidence type="ECO:0000313" key="3">
    <source>
        <dbReference type="EMBL" id="PIZ42652.1"/>
    </source>
</evidence>
<evidence type="ECO:0000256" key="1">
    <source>
        <dbReference type="PIRSR" id="PIRSR600888-1"/>
    </source>
</evidence>
<dbReference type="CDD" id="cd00438">
    <property type="entry name" value="cupin_RmlC"/>
    <property type="match status" value="1"/>
</dbReference>
<feature type="active site" description="Proton acceptor" evidence="1">
    <location>
        <position position="77"/>
    </location>
</feature>
<dbReference type="PANTHER" id="PTHR21047">
    <property type="entry name" value="DTDP-6-DEOXY-D-GLUCOSE-3,5 EPIMERASE"/>
    <property type="match status" value="1"/>
</dbReference>
<reference evidence="4" key="1">
    <citation type="submission" date="2017-09" db="EMBL/GenBank/DDBJ databases">
        <title>Depth-based differentiation of microbial function through sediment-hosted aquifers and enrichment of novel symbionts in the deep terrestrial subsurface.</title>
        <authorList>
            <person name="Probst A.J."/>
            <person name="Ladd B."/>
            <person name="Jarett J.K."/>
            <person name="Geller-Mcgrath D.E."/>
            <person name="Sieber C.M.K."/>
            <person name="Emerson J.B."/>
            <person name="Anantharaman K."/>
            <person name="Thomas B.C."/>
            <person name="Malmstrom R."/>
            <person name="Stieglmeier M."/>
            <person name="Klingl A."/>
            <person name="Woyke T."/>
            <person name="Ryan C.M."/>
            <person name="Banfield J.F."/>
        </authorList>
    </citation>
    <scope>NUCLEOTIDE SEQUENCE [LARGE SCALE GENOMIC DNA]</scope>
</reference>
<protein>
    <recommendedName>
        <fullName evidence="5">dTDP-4-dehydrorhamnose 3,5-epimerase</fullName>
    </recommendedName>
</protein>
<dbReference type="InterPro" id="IPR000888">
    <property type="entry name" value="RmlC-like"/>
</dbReference>
<dbReference type="SUPFAM" id="SSF51182">
    <property type="entry name" value="RmlC-like cupins"/>
    <property type="match status" value="1"/>
</dbReference>
<dbReference type="Proteomes" id="UP000230970">
    <property type="component" value="Unassembled WGS sequence"/>
</dbReference>
<dbReference type="EMBL" id="PFNJ01000059">
    <property type="protein sequence ID" value="PIZ42652.1"/>
    <property type="molecule type" value="Genomic_DNA"/>
</dbReference>